<evidence type="ECO:0000313" key="1">
    <source>
        <dbReference type="EMBL" id="MBC3932601.1"/>
    </source>
</evidence>
<dbReference type="Proteomes" id="UP000654304">
    <property type="component" value="Unassembled WGS sequence"/>
</dbReference>
<gene>
    <name evidence="1" type="ORF">H8K43_13010</name>
</gene>
<accession>A0ABR7A6Y5</accession>
<dbReference type="RefSeq" id="WP_186904234.1">
    <property type="nucleotide sequence ID" value="NZ_JACOGD010000006.1"/>
</dbReference>
<organism evidence="1 2">
    <name type="scientific">Undibacterium curvum</name>
    <dbReference type="NCBI Taxonomy" id="2762294"/>
    <lineage>
        <taxon>Bacteria</taxon>
        <taxon>Pseudomonadati</taxon>
        <taxon>Pseudomonadota</taxon>
        <taxon>Betaproteobacteria</taxon>
        <taxon>Burkholderiales</taxon>
        <taxon>Oxalobacteraceae</taxon>
        <taxon>Undibacterium</taxon>
    </lineage>
</organism>
<keyword evidence="2" id="KW-1185">Reference proteome</keyword>
<comment type="caution">
    <text evidence="1">The sequence shown here is derived from an EMBL/GenBank/DDBJ whole genome shotgun (WGS) entry which is preliminary data.</text>
</comment>
<proteinExistence type="predicted"/>
<reference evidence="1 2" key="1">
    <citation type="submission" date="2020-08" db="EMBL/GenBank/DDBJ databases">
        <title>Novel species isolated from subtropical streams in China.</title>
        <authorList>
            <person name="Lu H."/>
        </authorList>
    </citation>
    <scope>NUCLEOTIDE SEQUENCE [LARGE SCALE GENOMIC DNA]</scope>
    <source>
        <strain evidence="1 2">CY22W</strain>
    </source>
</reference>
<dbReference type="EMBL" id="JACOGD010000006">
    <property type="protein sequence ID" value="MBC3932601.1"/>
    <property type="molecule type" value="Genomic_DNA"/>
</dbReference>
<evidence type="ECO:0000313" key="2">
    <source>
        <dbReference type="Proteomes" id="UP000654304"/>
    </source>
</evidence>
<sequence length="147" mass="16840">MPIGPIRNSTIDSAFKAIVTTSLGQVNVLTCGHTECNDCYPHAQNVHEFVHYSRDLIQDWKKDMHGNQLCWSQYYADKHDDIALITDQPGRNYQMLCLIKVSACKRLHIRSERGDRVEHFALNFAVPAMNMVRIQLHPNADQTGYII</sequence>
<name>A0ABR7A6Y5_9BURK</name>
<protein>
    <submittedName>
        <fullName evidence="1">Uncharacterized protein</fullName>
    </submittedName>
</protein>